<comment type="subcellular location">
    <subcellularLocation>
        <location evidence="1">Nucleus</location>
    </subcellularLocation>
</comment>
<dbReference type="Gene3D" id="3.60.15.10">
    <property type="entry name" value="Ribonuclease Z/Hydroxyacylglutathione hydrolase-like"/>
    <property type="match status" value="1"/>
</dbReference>
<protein>
    <recommendedName>
        <fullName evidence="3">Metallo-beta-lactamase domain-containing protein</fullName>
    </recommendedName>
</protein>
<dbReference type="SUPFAM" id="SSF56281">
    <property type="entry name" value="Metallo-hydrolase/oxidoreductase"/>
    <property type="match status" value="1"/>
</dbReference>
<dbReference type="EMBL" id="LK023323">
    <property type="protein sequence ID" value="CDS07049.1"/>
    <property type="molecule type" value="Genomic_DNA"/>
</dbReference>
<dbReference type="InterPro" id="IPR027074">
    <property type="entry name" value="Integrator_9su"/>
</dbReference>
<dbReference type="GO" id="GO:0034472">
    <property type="term" value="P:snRNA 3'-end processing"/>
    <property type="evidence" value="ECO:0007669"/>
    <property type="project" value="TreeGrafter"/>
</dbReference>
<keyword evidence="2" id="KW-0539">Nucleus</keyword>
<reference evidence="4" key="1">
    <citation type="journal article" date="2014" name="Genome Announc.">
        <title>De novo whole-genome sequence and genome annotation of Lichtheimia ramosa.</title>
        <authorList>
            <person name="Linde J."/>
            <person name="Schwartze V."/>
            <person name="Binder U."/>
            <person name="Lass-Florl C."/>
            <person name="Voigt K."/>
            <person name="Horn F."/>
        </authorList>
    </citation>
    <scope>NUCLEOTIDE SEQUENCE</scope>
    <source>
        <strain evidence="4">JMRC FSU:6197</strain>
    </source>
</reference>
<evidence type="ECO:0000313" key="4">
    <source>
        <dbReference type="EMBL" id="CDS07049.1"/>
    </source>
</evidence>
<dbReference type="PANTHER" id="PTHR46094:SF1">
    <property type="entry name" value="INTEGRATOR COMPLEX SUBUNIT 9"/>
    <property type="match status" value="1"/>
</dbReference>
<dbReference type="PANTHER" id="PTHR46094">
    <property type="entry name" value="INTEGRATOR COMPLEX SUBUNIT 9"/>
    <property type="match status" value="1"/>
</dbReference>
<evidence type="ECO:0000256" key="1">
    <source>
        <dbReference type="ARBA" id="ARBA00004123"/>
    </source>
</evidence>
<gene>
    <name evidence="4" type="ORF">LRAMOSA09572</name>
</gene>
<proteinExistence type="predicted"/>
<dbReference type="InterPro" id="IPR036866">
    <property type="entry name" value="RibonucZ/Hydroxyglut_hydro"/>
</dbReference>
<evidence type="ECO:0000256" key="2">
    <source>
        <dbReference type="ARBA" id="ARBA00023242"/>
    </source>
</evidence>
<feature type="domain" description="Metallo-beta-lactamase" evidence="3">
    <location>
        <begin position="103"/>
        <end position="237"/>
    </location>
</feature>
<dbReference type="InterPro" id="IPR001279">
    <property type="entry name" value="Metallo-B-lactamas"/>
</dbReference>
<accession>A0A077WIT0</accession>
<dbReference type="Pfam" id="PF16661">
    <property type="entry name" value="Lactamase_B_6"/>
    <property type="match status" value="1"/>
</dbReference>
<sequence>MKIQCLDFPNGSSKTFLLRTHQNTILFNCPLESRSLEELRGSTRPPSLSQHSFTRHAPVLGSILSTFTNAHSKRVLDMEYTAAQSHAENISVFRTANLDLVDINNIDVVIIANSDMMLGLPFLTEYLGYKGRIYATAPSIEFARQRMEELIAYHGTSGTYTQPGSSIGGMPTGTVAEGWRFLYTMNNVRACLDKVQSVGYLQEISLFSALKFTAYSSGYALGAANWVLEASERKIALLSTSSTVPDRHPQPFDSSAFNNANVILVSDTRSEIPGDRVDLLHIRERIKARAGSALHTRQNLLFPISTTRALFDILEDLRTYFSAMGLEASTDAGFPHIYVLSPVSKMSLEYANICGEWMTADHHVNLYEAVAPLGYAKLVKAGVLKAIKSVASTPQVKYDLEEPCIMFAGDYTCLEKGPIASLLRSGSKNNKTMCVITEKDTPSPSADITMPIETIIYDPRMSLLDMTSSIITHKGAIPPQHIIIPNSLESIQVKQEFEQTLGSQVHMYNSGEILNIELDRPWEKLMITEELSSDICLEPFPLNNSIACAGVMGEVVLFNNRLELRPVTSYFDQNFNRE</sequence>
<dbReference type="AlphaFoldDB" id="A0A077WIT0"/>
<organism evidence="4">
    <name type="scientific">Lichtheimia ramosa</name>
    <dbReference type="NCBI Taxonomy" id="688394"/>
    <lineage>
        <taxon>Eukaryota</taxon>
        <taxon>Fungi</taxon>
        <taxon>Fungi incertae sedis</taxon>
        <taxon>Mucoromycota</taxon>
        <taxon>Mucoromycotina</taxon>
        <taxon>Mucoromycetes</taxon>
        <taxon>Mucorales</taxon>
        <taxon>Lichtheimiaceae</taxon>
        <taxon>Lichtheimia</taxon>
    </lineage>
</organism>
<evidence type="ECO:0000259" key="3">
    <source>
        <dbReference type="Pfam" id="PF16661"/>
    </source>
</evidence>
<name>A0A077WIT0_9FUNG</name>
<dbReference type="GO" id="GO:0032039">
    <property type="term" value="C:integrator complex"/>
    <property type="evidence" value="ECO:0007669"/>
    <property type="project" value="InterPro"/>
</dbReference>
<dbReference type="OrthoDB" id="5600060at2759"/>